<evidence type="ECO:0000256" key="2">
    <source>
        <dbReference type="ARBA" id="ARBA00022448"/>
    </source>
</evidence>
<evidence type="ECO:0000256" key="4">
    <source>
        <dbReference type="ARBA" id="ARBA00022989"/>
    </source>
</evidence>
<evidence type="ECO:0000313" key="9">
    <source>
        <dbReference type="EMBL" id="KAF9870684.1"/>
    </source>
</evidence>
<dbReference type="Proteomes" id="UP000781932">
    <property type="component" value="Unassembled WGS sequence"/>
</dbReference>
<dbReference type="Gene3D" id="1.20.1740.10">
    <property type="entry name" value="Amino acid/polyamine transporter I"/>
    <property type="match status" value="1"/>
</dbReference>
<evidence type="ECO:0000256" key="7">
    <source>
        <dbReference type="SAM" id="Phobius"/>
    </source>
</evidence>
<dbReference type="PIRSF" id="PIRSF006060">
    <property type="entry name" value="AA_transporter"/>
    <property type="match status" value="1"/>
</dbReference>
<dbReference type="PANTHER" id="PTHR43341">
    <property type="entry name" value="AMINO ACID PERMEASE"/>
    <property type="match status" value="1"/>
</dbReference>
<organism evidence="9 10">
    <name type="scientific">Colletotrichum karsti</name>
    <dbReference type="NCBI Taxonomy" id="1095194"/>
    <lineage>
        <taxon>Eukaryota</taxon>
        <taxon>Fungi</taxon>
        <taxon>Dikarya</taxon>
        <taxon>Ascomycota</taxon>
        <taxon>Pezizomycotina</taxon>
        <taxon>Sordariomycetes</taxon>
        <taxon>Hypocreomycetidae</taxon>
        <taxon>Glomerellales</taxon>
        <taxon>Glomerellaceae</taxon>
        <taxon>Colletotrichum</taxon>
        <taxon>Colletotrichum boninense species complex</taxon>
    </lineage>
</organism>
<reference evidence="9" key="2">
    <citation type="submission" date="2020-11" db="EMBL/GenBank/DDBJ databases">
        <title>Whole genome sequencing of Colletotrichum sp.</title>
        <authorList>
            <person name="Li H."/>
        </authorList>
    </citation>
    <scope>NUCLEOTIDE SEQUENCE</scope>
    <source>
        <strain evidence="9">CkLH20</strain>
    </source>
</reference>
<dbReference type="EMBL" id="JAATWM020000051">
    <property type="protein sequence ID" value="KAF9870684.1"/>
    <property type="molecule type" value="Genomic_DNA"/>
</dbReference>
<reference evidence="9" key="1">
    <citation type="submission" date="2020-03" db="EMBL/GenBank/DDBJ databases">
        <authorList>
            <person name="He L."/>
        </authorList>
    </citation>
    <scope>NUCLEOTIDE SEQUENCE</scope>
    <source>
        <strain evidence="9">CkLH20</strain>
    </source>
</reference>
<name>A0A9P6HUQ7_9PEZI</name>
<keyword evidence="3 7" id="KW-0812">Transmembrane</keyword>
<keyword evidence="5 7" id="KW-0472">Membrane</keyword>
<keyword evidence="4 7" id="KW-1133">Transmembrane helix</keyword>
<gene>
    <name evidence="9" type="ORF">CkaCkLH20_11786</name>
</gene>
<dbReference type="GeneID" id="62167574"/>
<dbReference type="OrthoDB" id="3900342at2759"/>
<accession>A0A9P6HUQ7</accession>
<feature type="region of interest" description="Disordered" evidence="6">
    <location>
        <begin position="1"/>
        <end position="27"/>
    </location>
</feature>
<keyword evidence="10" id="KW-1185">Reference proteome</keyword>
<dbReference type="FunFam" id="1.20.1740.10:FF:000001">
    <property type="entry name" value="Amino acid permease"/>
    <property type="match status" value="1"/>
</dbReference>
<feature type="transmembrane region" description="Helical" evidence="7">
    <location>
        <begin position="420"/>
        <end position="443"/>
    </location>
</feature>
<evidence type="ECO:0000256" key="1">
    <source>
        <dbReference type="ARBA" id="ARBA00004141"/>
    </source>
</evidence>
<feature type="transmembrane region" description="Helical" evidence="7">
    <location>
        <begin position="63"/>
        <end position="83"/>
    </location>
</feature>
<protein>
    <submittedName>
        <fullName evidence="9">Amino acid permease</fullName>
    </submittedName>
</protein>
<evidence type="ECO:0000256" key="6">
    <source>
        <dbReference type="SAM" id="MobiDB-lite"/>
    </source>
</evidence>
<feature type="transmembrane region" description="Helical" evidence="7">
    <location>
        <begin position="255"/>
        <end position="273"/>
    </location>
</feature>
<feature type="transmembrane region" description="Helical" evidence="7">
    <location>
        <begin position="204"/>
        <end position="222"/>
    </location>
</feature>
<dbReference type="GO" id="GO:0016020">
    <property type="term" value="C:membrane"/>
    <property type="evidence" value="ECO:0007669"/>
    <property type="project" value="UniProtKB-SubCell"/>
</dbReference>
<evidence type="ECO:0000259" key="8">
    <source>
        <dbReference type="Pfam" id="PF00324"/>
    </source>
</evidence>
<dbReference type="InterPro" id="IPR004841">
    <property type="entry name" value="AA-permease/SLC12A_dom"/>
</dbReference>
<feature type="transmembrane region" description="Helical" evidence="7">
    <location>
        <begin position="293"/>
        <end position="311"/>
    </location>
</feature>
<dbReference type="Pfam" id="PF00324">
    <property type="entry name" value="AA_permease"/>
    <property type="match status" value="1"/>
</dbReference>
<proteinExistence type="predicted"/>
<feature type="transmembrane region" description="Helical" evidence="7">
    <location>
        <begin position="463"/>
        <end position="485"/>
    </location>
</feature>
<evidence type="ECO:0000256" key="5">
    <source>
        <dbReference type="ARBA" id="ARBA00023136"/>
    </source>
</evidence>
<feature type="transmembrane region" description="Helical" evidence="7">
    <location>
        <begin position="170"/>
        <end position="192"/>
    </location>
</feature>
<evidence type="ECO:0000256" key="3">
    <source>
        <dbReference type="ARBA" id="ARBA00022692"/>
    </source>
</evidence>
<feature type="transmembrane region" description="Helical" evidence="7">
    <location>
        <begin position="89"/>
        <end position="115"/>
    </location>
</feature>
<comment type="subcellular location">
    <subcellularLocation>
        <location evidence="1">Membrane</location>
        <topology evidence="1">Multi-pass membrane protein</topology>
    </subcellularLocation>
</comment>
<feature type="compositionally biased region" description="Polar residues" evidence="6">
    <location>
        <begin position="1"/>
        <end position="21"/>
    </location>
</feature>
<dbReference type="InterPro" id="IPR050524">
    <property type="entry name" value="APC_YAT"/>
</dbReference>
<dbReference type="PANTHER" id="PTHR43341:SF38">
    <property type="entry name" value="PROLINE TRANSPORTER (EUROFUNG)"/>
    <property type="match status" value="1"/>
</dbReference>
<comment type="caution">
    <text evidence="9">The sequence shown here is derived from an EMBL/GenBank/DDBJ whole genome shotgun (WGS) entry which is preliminary data.</text>
</comment>
<feature type="transmembrane region" description="Helical" evidence="7">
    <location>
        <begin position="136"/>
        <end position="164"/>
    </location>
</feature>
<keyword evidence="2" id="KW-0813">Transport</keyword>
<feature type="domain" description="Amino acid permease/ SLC12A" evidence="8">
    <location>
        <begin position="60"/>
        <end position="518"/>
    </location>
</feature>
<sequence>MGSADNDNSPFSKGAVSSDNDNANDEKANYQDIGRLESHTLGETDVVGQNGTKRNVKSRHAQMIAIGGSIGTGLFVGSGQVLAAGGPAFLFLAYALTSILVYGVVTAVMEVGTYLPVSGSSMSYYCNRYASRSLGFALGWLYFYSFGVILAYEITVGSIIINYWPNNVPVAVWLTVLLVVIVGLNLSPVGVYAETEFWFASLKIILFVGLLLMSIVLILGGGPSGERLGFYYWVDPGATKEYIITGPGGRFTAFLYGWVFSGFSFYFSPELIIITGGEMRNPRKNLPIASRRFFYRLIIFYLLGSLAIGAICNANSEGLTSGAGNADASPWVIAIRNAGINGLPSVVNAGILTSAWSAGNSYLYMASRSLYSLAVAGNAPKIFARCNSYGLPIYAVLAASCFTVLAYLSVSSDAGVVFNWFVSLTNTAGYTSWVFCAVIFLRFRKACQVQGVKVPYQSWCQPYGAWISMVCFTFLLLANGFTVFYPGRFSASSFLTAYIGIPLFLVIYLGHKFTVGKNDPWLYAPEDVDLHTDLREVEAEAEWWTNQEAAKMEKHGPGNKVWRFVSAIWT</sequence>
<feature type="transmembrane region" description="Helical" evidence="7">
    <location>
        <begin position="391"/>
        <end position="408"/>
    </location>
</feature>
<dbReference type="GO" id="GO:0015171">
    <property type="term" value="F:amino acid transmembrane transporter activity"/>
    <property type="evidence" value="ECO:0007669"/>
    <property type="project" value="TreeGrafter"/>
</dbReference>
<dbReference type="AlphaFoldDB" id="A0A9P6HUQ7"/>
<dbReference type="RefSeq" id="XP_038740145.1">
    <property type="nucleotide sequence ID" value="XM_038894500.1"/>
</dbReference>
<feature type="transmembrane region" description="Helical" evidence="7">
    <location>
        <begin position="491"/>
        <end position="510"/>
    </location>
</feature>
<evidence type="ECO:0000313" key="10">
    <source>
        <dbReference type="Proteomes" id="UP000781932"/>
    </source>
</evidence>